<evidence type="ECO:0000259" key="1">
    <source>
        <dbReference type="Pfam" id="PF12697"/>
    </source>
</evidence>
<dbReference type="PANTHER" id="PTHR43433">
    <property type="entry name" value="HYDROLASE, ALPHA/BETA FOLD FAMILY PROTEIN"/>
    <property type="match status" value="1"/>
</dbReference>
<dbReference type="InterPro" id="IPR050471">
    <property type="entry name" value="AB_hydrolase"/>
</dbReference>
<dbReference type="Proteomes" id="UP000294911">
    <property type="component" value="Unassembled WGS sequence"/>
</dbReference>
<evidence type="ECO:0000313" key="2">
    <source>
        <dbReference type="EMBL" id="TCP56591.1"/>
    </source>
</evidence>
<dbReference type="Pfam" id="PF12697">
    <property type="entry name" value="Abhydrolase_6"/>
    <property type="match status" value="1"/>
</dbReference>
<dbReference type="PANTHER" id="PTHR43433:SF5">
    <property type="entry name" value="AB HYDROLASE-1 DOMAIN-CONTAINING PROTEIN"/>
    <property type="match status" value="1"/>
</dbReference>
<dbReference type="AlphaFoldDB" id="A0A4R2RA70"/>
<dbReference type="Gene3D" id="3.40.50.1820">
    <property type="entry name" value="alpha/beta hydrolase"/>
    <property type="match status" value="1"/>
</dbReference>
<organism evidence="2 3">
    <name type="scientific">Tamaricihabitans halophyticus</name>
    <dbReference type="NCBI Taxonomy" id="1262583"/>
    <lineage>
        <taxon>Bacteria</taxon>
        <taxon>Bacillati</taxon>
        <taxon>Actinomycetota</taxon>
        <taxon>Actinomycetes</taxon>
        <taxon>Pseudonocardiales</taxon>
        <taxon>Pseudonocardiaceae</taxon>
        <taxon>Tamaricihabitans</taxon>
    </lineage>
</organism>
<dbReference type="SUPFAM" id="SSF53474">
    <property type="entry name" value="alpha/beta-Hydrolases"/>
    <property type="match status" value="1"/>
</dbReference>
<comment type="caution">
    <text evidence="2">The sequence shown here is derived from an EMBL/GenBank/DDBJ whole genome shotgun (WGS) entry which is preliminary data.</text>
</comment>
<name>A0A4R2RA70_9PSEU</name>
<dbReference type="OrthoDB" id="9802489at2"/>
<proteinExistence type="predicted"/>
<accession>A0A4R2RA70</accession>
<dbReference type="InterPro" id="IPR000073">
    <property type="entry name" value="AB_hydrolase_1"/>
</dbReference>
<dbReference type="GO" id="GO:0003824">
    <property type="term" value="F:catalytic activity"/>
    <property type="evidence" value="ECO:0007669"/>
    <property type="project" value="UniProtKB-ARBA"/>
</dbReference>
<feature type="domain" description="AB hydrolase-1" evidence="1">
    <location>
        <begin position="4"/>
        <end position="202"/>
    </location>
</feature>
<gene>
    <name evidence="2" type="ORF">EV191_101534</name>
</gene>
<dbReference type="InterPro" id="IPR029058">
    <property type="entry name" value="AB_hydrolase_fold"/>
</dbReference>
<keyword evidence="3" id="KW-1185">Reference proteome</keyword>
<sequence length="214" mass="22259">MGEVVFLHGLGATPASWDAQLASLPGGYRGFAPSITGLADTEPADFTFARAATGVRAELDRRGIERAHLCGLSLGAMVSVRFAIDYPDRVATLVLSGGQVRPSPVLMAAQSAITRLLPARFAAPDGMSKQRMLAVTRQIAAADFRGRLGDIGAPTLVLCGSRDFVNLPAARALASGIPGARLRVITGGGHPLNTQKPEEFAAELAAFLPAAEAQ</sequence>
<evidence type="ECO:0000313" key="3">
    <source>
        <dbReference type="Proteomes" id="UP000294911"/>
    </source>
</evidence>
<reference evidence="2 3" key="1">
    <citation type="submission" date="2019-03" db="EMBL/GenBank/DDBJ databases">
        <title>Genomic Encyclopedia of Type Strains, Phase IV (KMG-IV): sequencing the most valuable type-strain genomes for metagenomic binning, comparative biology and taxonomic classification.</title>
        <authorList>
            <person name="Goeker M."/>
        </authorList>
    </citation>
    <scope>NUCLEOTIDE SEQUENCE [LARGE SCALE GENOMIC DNA]</scope>
    <source>
        <strain evidence="2 3">DSM 45765</strain>
    </source>
</reference>
<protein>
    <submittedName>
        <fullName evidence="2">Pimeloyl-ACP methyl ester carboxylesterase</fullName>
    </submittedName>
</protein>
<dbReference type="PRINTS" id="PR00111">
    <property type="entry name" value="ABHYDROLASE"/>
</dbReference>
<dbReference type="EMBL" id="SLXQ01000001">
    <property type="protein sequence ID" value="TCP56591.1"/>
    <property type="molecule type" value="Genomic_DNA"/>
</dbReference>
<dbReference type="RefSeq" id="WP_132875169.1">
    <property type="nucleotide sequence ID" value="NZ_SLXQ01000001.1"/>
</dbReference>